<reference evidence="1" key="4">
    <citation type="submission" date="2023-01" db="EMBL/GenBank/DDBJ databases">
        <title>Draft genome sequence of Methylobacterium brachythecii strain NBRC 107710.</title>
        <authorList>
            <person name="Sun Q."/>
            <person name="Mori K."/>
        </authorList>
    </citation>
    <scope>NUCLEOTIDE SEQUENCE</scope>
    <source>
        <strain evidence="1">NBRC 107710</strain>
    </source>
</reference>
<protein>
    <submittedName>
        <fullName evidence="1">Alpha/beta hydrolase</fullName>
    </submittedName>
</protein>
<keyword evidence="4" id="KW-1185">Reference proteome</keyword>
<dbReference type="Pfam" id="PF14091">
    <property type="entry name" value="DUF4269"/>
    <property type="match status" value="1"/>
</dbReference>
<organism evidence="2 3">
    <name type="scientific">Methylobacterium brachythecii</name>
    <dbReference type="NCBI Taxonomy" id="1176177"/>
    <lineage>
        <taxon>Bacteria</taxon>
        <taxon>Pseudomonadati</taxon>
        <taxon>Pseudomonadota</taxon>
        <taxon>Alphaproteobacteria</taxon>
        <taxon>Hyphomicrobiales</taxon>
        <taxon>Methylobacteriaceae</taxon>
        <taxon>Methylobacterium</taxon>
    </lineage>
</organism>
<reference evidence="2 3" key="3">
    <citation type="submission" date="2020-08" db="EMBL/GenBank/DDBJ databases">
        <title>Genomic Encyclopedia of Type Strains, Phase IV (KMG-IV): sequencing the most valuable type-strain genomes for metagenomic binning, comparative biology and taxonomic classification.</title>
        <authorList>
            <person name="Goeker M."/>
        </authorList>
    </citation>
    <scope>NUCLEOTIDE SEQUENCE [LARGE SCALE GENOMIC DNA]</scope>
    <source>
        <strain evidence="2 3">DSM 24105</strain>
    </source>
</reference>
<evidence type="ECO:0000313" key="2">
    <source>
        <dbReference type="EMBL" id="MBB3902864.1"/>
    </source>
</evidence>
<dbReference type="EMBL" id="JACIDN010000004">
    <property type="protein sequence ID" value="MBB3902864.1"/>
    <property type="molecule type" value="Genomic_DNA"/>
</dbReference>
<evidence type="ECO:0000313" key="4">
    <source>
        <dbReference type="Proteomes" id="UP001156881"/>
    </source>
</evidence>
<gene>
    <name evidence="1" type="ORF">GCM10007884_17750</name>
    <name evidence="2" type="ORF">GGR33_002366</name>
</gene>
<name>A0A7W6AKJ3_9HYPH</name>
<proteinExistence type="predicted"/>
<dbReference type="RefSeq" id="WP_183505295.1">
    <property type="nucleotide sequence ID" value="NZ_BSPG01000007.1"/>
</dbReference>
<dbReference type="GO" id="GO:0016787">
    <property type="term" value="F:hydrolase activity"/>
    <property type="evidence" value="ECO:0007669"/>
    <property type="project" value="UniProtKB-KW"/>
</dbReference>
<comment type="caution">
    <text evidence="2">The sequence shown here is derived from an EMBL/GenBank/DDBJ whole genome shotgun (WGS) entry which is preliminary data.</text>
</comment>
<evidence type="ECO:0000313" key="3">
    <source>
        <dbReference type="Proteomes" id="UP000517759"/>
    </source>
</evidence>
<dbReference type="Proteomes" id="UP000517759">
    <property type="component" value="Unassembled WGS sequence"/>
</dbReference>
<reference evidence="4" key="2">
    <citation type="journal article" date="2019" name="Int. J. Syst. Evol. Microbiol.">
        <title>The Global Catalogue of Microorganisms (GCM) 10K type strain sequencing project: providing services to taxonomists for standard genome sequencing and annotation.</title>
        <authorList>
            <consortium name="The Broad Institute Genomics Platform"/>
            <consortium name="The Broad Institute Genome Sequencing Center for Infectious Disease"/>
            <person name="Wu L."/>
            <person name="Ma J."/>
        </authorList>
    </citation>
    <scope>NUCLEOTIDE SEQUENCE [LARGE SCALE GENOMIC DNA]</scope>
    <source>
        <strain evidence="4">NBRC 107710</strain>
    </source>
</reference>
<accession>A0A7W6AKJ3</accession>
<dbReference type="EMBL" id="BSPG01000007">
    <property type="protein sequence ID" value="GLS43790.1"/>
    <property type="molecule type" value="Genomic_DNA"/>
</dbReference>
<sequence length="194" mass="21203">MEERLGWEEALARSGLMETLARFDPRVVGTLPLGVAMPDSYIDVLAYAPDLHAISAVLLDQHGQEGGFFVRQWTTRGRPVVAGFVAHGWAFEVFASAEPVATQPGWLHFAVEQRLLELAGDAFRDMVMQGRSRGLKTEPAFAKALGLKSDPYSTMLRLSGEADSCLEAALAAAGFSLREREPITPWTSRSICPL</sequence>
<reference evidence="1" key="1">
    <citation type="journal article" date="2014" name="Int. J. Syst. Evol. Microbiol.">
        <title>Complete genome of a new Firmicutes species belonging to the dominant human colonic microbiota ('Ruminococcus bicirculans') reveals two chromosomes and a selective capacity to utilize plant glucans.</title>
        <authorList>
            <consortium name="NISC Comparative Sequencing Program"/>
            <person name="Wegmann U."/>
            <person name="Louis P."/>
            <person name="Goesmann A."/>
            <person name="Henrissat B."/>
            <person name="Duncan S.H."/>
            <person name="Flint H.J."/>
        </authorList>
    </citation>
    <scope>NUCLEOTIDE SEQUENCE</scope>
    <source>
        <strain evidence="1">NBRC 107710</strain>
    </source>
</reference>
<keyword evidence="1" id="KW-0378">Hydrolase</keyword>
<dbReference type="Proteomes" id="UP001156881">
    <property type="component" value="Unassembled WGS sequence"/>
</dbReference>
<dbReference type="InterPro" id="IPR025365">
    <property type="entry name" value="DUF4269"/>
</dbReference>
<evidence type="ECO:0000313" key="1">
    <source>
        <dbReference type="EMBL" id="GLS43790.1"/>
    </source>
</evidence>
<dbReference type="AlphaFoldDB" id="A0A7W6AKJ3"/>